<evidence type="ECO:0000313" key="2">
    <source>
        <dbReference type="EMBL" id="WNM63432.1"/>
    </source>
</evidence>
<dbReference type="AlphaFoldDB" id="A0AA96JX20"/>
<accession>A0AA96JX20</accession>
<organism evidence="2 3">
    <name type="scientific">Candidatus Nitrospira neomarina</name>
    <dbReference type="NCBI Taxonomy" id="3020899"/>
    <lineage>
        <taxon>Bacteria</taxon>
        <taxon>Pseudomonadati</taxon>
        <taxon>Nitrospirota</taxon>
        <taxon>Nitrospiria</taxon>
        <taxon>Nitrospirales</taxon>
        <taxon>Nitrospiraceae</taxon>
        <taxon>Nitrospira</taxon>
    </lineage>
</organism>
<keyword evidence="3" id="KW-1185">Reference proteome</keyword>
<dbReference type="KEGG" id="nneo:PQG83_06680"/>
<gene>
    <name evidence="2" type="ORF">PQG83_06680</name>
</gene>
<evidence type="ECO:0000256" key="1">
    <source>
        <dbReference type="SAM" id="MobiDB-lite"/>
    </source>
</evidence>
<feature type="region of interest" description="Disordered" evidence="1">
    <location>
        <begin position="1"/>
        <end position="69"/>
    </location>
</feature>
<dbReference type="Proteomes" id="UP001302494">
    <property type="component" value="Chromosome"/>
</dbReference>
<protein>
    <submittedName>
        <fullName evidence="2">Uncharacterized protein</fullName>
    </submittedName>
</protein>
<evidence type="ECO:0000313" key="3">
    <source>
        <dbReference type="Proteomes" id="UP001302494"/>
    </source>
</evidence>
<dbReference type="RefSeq" id="WP_312748036.1">
    <property type="nucleotide sequence ID" value="NZ_CP116968.1"/>
</dbReference>
<sequence>MLKKRVDKPGSFSKSEWLSLGQKASSRAENPFTPPANHAHGRASRAGQGEISAGWGHGSQGPYSLAPDERAHFCVDAER</sequence>
<feature type="compositionally biased region" description="Polar residues" evidence="1">
    <location>
        <begin position="12"/>
        <end position="28"/>
    </location>
</feature>
<proteinExistence type="predicted"/>
<reference evidence="2 3" key="1">
    <citation type="submission" date="2023-01" db="EMBL/GenBank/DDBJ databases">
        <title>Cultivation and genomic characterization of new, ubiquitous marine nitrite-oxidizing bacteria from the Nitrospirales.</title>
        <authorList>
            <person name="Mueller A.J."/>
            <person name="Daebeler A."/>
            <person name="Herbold C.W."/>
            <person name="Kirkegaard R.H."/>
            <person name="Daims H."/>
        </authorList>
    </citation>
    <scope>NUCLEOTIDE SEQUENCE [LARGE SCALE GENOMIC DNA]</scope>
    <source>
        <strain evidence="2 3">DK</strain>
    </source>
</reference>
<dbReference type="EMBL" id="CP116968">
    <property type="protein sequence ID" value="WNM63432.1"/>
    <property type="molecule type" value="Genomic_DNA"/>
</dbReference>
<name>A0AA96JX20_9BACT</name>